<organism evidence="1 2">
    <name type="scientific">Botryotinia fuckeliana (strain T4)</name>
    <name type="common">Noble rot fungus</name>
    <name type="synonym">Botrytis cinerea</name>
    <dbReference type="NCBI Taxonomy" id="999810"/>
    <lineage>
        <taxon>Eukaryota</taxon>
        <taxon>Fungi</taxon>
        <taxon>Dikarya</taxon>
        <taxon>Ascomycota</taxon>
        <taxon>Pezizomycotina</taxon>
        <taxon>Leotiomycetes</taxon>
        <taxon>Helotiales</taxon>
        <taxon>Sclerotiniaceae</taxon>
        <taxon>Botrytis</taxon>
    </lineage>
</organism>
<accession>G2Y0F0</accession>
<dbReference type="HOGENOM" id="CLU_2385886_0_0_1"/>
<dbReference type="AlphaFoldDB" id="G2Y0F0"/>
<gene>
    <name evidence="1" type="ORF">BofuT4_uP116650.1</name>
</gene>
<evidence type="ECO:0000313" key="1">
    <source>
        <dbReference type="EMBL" id="CCD46115.1"/>
    </source>
</evidence>
<dbReference type="EMBL" id="FQ790281">
    <property type="protein sequence ID" value="CCD46115.1"/>
    <property type="molecule type" value="Genomic_DNA"/>
</dbReference>
<sequence>MTSPSAVCYISLLPGIIGVALDDKNGCANGLHGDLAFIRRTEDVSRQAFMAIPCIASVHYLLTPGYESKTSANFCGSIPNPGTRCAGIAKDVPR</sequence>
<name>G2Y0F0_BOTF4</name>
<dbReference type="InParanoid" id="G2Y0F0"/>
<protein>
    <submittedName>
        <fullName evidence="1">Uncharacterized protein</fullName>
    </submittedName>
</protein>
<evidence type="ECO:0000313" key="2">
    <source>
        <dbReference type="Proteomes" id="UP000008177"/>
    </source>
</evidence>
<proteinExistence type="predicted"/>
<dbReference type="Proteomes" id="UP000008177">
    <property type="component" value="Unplaced contigs"/>
</dbReference>
<reference evidence="2" key="1">
    <citation type="journal article" date="2011" name="PLoS Genet.">
        <title>Genomic analysis of the necrotrophic fungal pathogens Sclerotinia sclerotiorum and Botrytis cinerea.</title>
        <authorList>
            <person name="Amselem J."/>
            <person name="Cuomo C.A."/>
            <person name="van Kan J.A."/>
            <person name="Viaud M."/>
            <person name="Benito E.P."/>
            <person name="Couloux A."/>
            <person name="Coutinho P.M."/>
            <person name="de Vries R.P."/>
            <person name="Dyer P.S."/>
            <person name="Fillinger S."/>
            <person name="Fournier E."/>
            <person name="Gout L."/>
            <person name="Hahn M."/>
            <person name="Kohn L."/>
            <person name="Lapalu N."/>
            <person name="Plummer K.M."/>
            <person name="Pradier J.M."/>
            <person name="Quevillon E."/>
            <person name="Sharon A."/>
            <person name="Simon A."/>
            <person name="ten Have A."/>
            <person name="Tudzynski B."/>
            <person name="Tudzynski P."/>
            <person name="Wincker P."/>
            <person name="Andrew M."/>
            <person name="Anthouard V."/>
            <person name="Beever R.E."/>
            <person name="Beffa R."/>
            <person name="Benoit I."/>
            <person name="Bouzid O."/>
            <person name="Brault B."/>
            <person name="Chen Z."/>
            <person name="Choquer M."/>
            <person name="Collemare J."/>
            <person name="Cotton P."/>
            <person name="Danchin E.G."/>
            <person name="Da Silva C."/>
            <person name="Gautier A."/>
            <person name="Giraud C."/>
            <person name="Giraud T."/>
            <person name="Gonzalez C."/>
            <person name="Grossetete S."/>
            <person name="Guldener U."/>
            <person name="Henrissat B."/>
            <person name="Howlett B.J."/>
            <person name="Kodira C."/>
            <person name="Kretschmer M."/>
            <person name="Lappartient A."/>
            <person name="Leroch M."/>
            <person name="Levis C."/>
            <person name="Mauceli E."/>
            <person name="Neuveglise C."/>
            <person name="Oeser B."/>
            <person name="Pearson M."/>
            <person name="Poulain J."/>
            <person name="Poussereau N."/>
            <person name="Quesneville H."/>
            <person name="Rascle C."/>
            <person name="Schumacher J."/>
            <person name="Segurens B."/>
            <person name="Sexton A."/>
            <person name="Silva E."/>
            <person name="Sirven C."/>
            <person name="Soanes D.M."/>
            <person name="Talbot N.J."/>
            <person name="Templeton M."/>
            <person name="Yandava C."/>
            <person name="Yarden O."/>
            <person name="Zeng Q."/>
            <person name="Rollins J.A."/>
            <person name="Lebrun M.H."/>
            <person name="Dickman M."/>
        </authorList>
    </citation>
    <scope>NUCLEOTIDE SEQUENCE [LARGE SCALE GENOMIC DNA]</scope>
    <source>
        <strain evidence="2">T4</strain>
    </source>
</reference>